<evidence type="ECO:0000259" key="10">
    <source>
        <dbReference type="Pfam" id="PF20985"/>
    </source>
</evidence>
<keyword evidence="12" id="KW-1185">Reference proteome</keyword>
<evidence type="ECO:0000256" key="2">
    <source>
        <dbReference type="ARBA" id="ARBA00022670"/>
    </source>
</evidence>
<feature type="chain" id="PRO_5035246754" description="Legumain prodomain domain-containing protein" evidence="9">
    <location>
        <begin position="24"/>
        <end position="542"/>
    </location>
</feature>
<name>A0A8J5K967_ZINOF</name>
<dbReference type="Proteomes" id="UP000734854">
    <property type="component" value="Unassembled WGS sequence"/>
</dbReference>
<dbReference type="Pfam" id="PF01650">
    <property type="entry name" value="Peptidase_C13"/>
    <property type="match status" value="1"/>
</dbReference>
<dbReference type="FunFam" id="3.40.50.1460:FF:000005">
    <property type="entry name" value="Vacuolar-processing enzyme beta-isozyme"/>
    <property type="match status" value="1"/>
</dbReference>
<keyword evidence="4" id="KW-0378">Hydrolase</keyword>
<comment type="similarity">
    <text evidence="1">Belongs to the peptidase C13 family.</text>
</comment>
<evidence type="ECO:0000256" key="7">
    <source>
        <dbReference type="ARBA" id="ARBA00023180"/>
    </source>
</evidence>
<feature type="active site" evidence="8">
    <location>
        <position position="205"/>
    </location>
</feature>
<keyword evidence="6" id="KW-1015">Disulfide bond</keyword>
<dbReference type="PIRSF" id="PIRSF500139">
    <property type="entry name" value="AE"/>
    <property type="match status" value="1"/>
</dbReference>
<dbReference type="Pfam" id="PF20985">
    <property type="entry name" value="Legum_prodom"/>
    <property type="match status" value="1"/>
</dbReference>
<evidence type="ECO:0000256" key="9">
    <source>
        <dbReference type="SAM" id="SignalP"/>
    </source>
</evidence>
<dbReference type="CDD" id="cd21115">
    <property type="entry name" value="legumain_C"/>
    <property type="match status" value="1"/>
</dbReference>
<dbReference type="InterPro" id="IPR043577">
    <property type="entry name" value="AE"/>
</dbReference>
<evidence type="ECO:0000256" key="4">
    <source>
        <dbReference type="ARBA" id="ARBA00022801"/>
    </source>
</evidence>
<dbReference type="PIRSF" id="PIRSF019663">
    <property type="entry name" value="Legumain"/>
    <property type="match status" value="1"/>
</dbReference>
<protein>
    <recommendedName>
        <fullName evidence="10">Legumain prodomain domain-containing protein</fullName>
    </recommendedName>
</protein>
<dbReference type="GO" id="GO:0005773">
    <property type="term" value="C:vacuole"/>
    <property type="evidence" value="ECO:0007669"/>
    <property type="project" value="GOC"/>
</dbReference>
<evidence type="ECO:0000313" key="12">
    <source>
        <dbReference type="Proteomes" id="UP000734854"/>
    </source>
</evidence>
<evidence type="ECO:0000256" key="5">
    <source>
        <dbReference type="ARBA" id="ARBA00022807"/>
    </source>
</evidence>
<evidence type="ECO:0000256" key="1">
    <source>
        <dbReference type="ARBA" id="ARBA00009941"/>
    </source>
</evidence>
<dbReference type="PRINTS" id="PR00776">
    <property type="entry name" value="HEMOGLOBNASE"/>
</dbReference>
<dbReference type="InterPro" id="IPR001096">
    <property type="entry name" value="Peptidase_C13"/>
</dbReference>
<dbReference type="FunFam" id="1.10.132.130:FF:000001">
    <property type="entry name" value="Vacuolar-processing enzyme beta-isozyme"/>
    <property type="match status" value="1"/>
</dbReference>
<evidence type="ECO:0000313" key="11">
    <source>
        <dbReference type="EMBL" id="KAG6478690.1"/>
    </source>
</evidence>
<dbReference type="PANTHER" id="PTHR12000">
    <property type="entry name" value="HEMOGLOBINASE FAMILY MEMBER"/>
    <property type="match status" value="1"/>
</dbReference>
<dbReference type="Gene3D" id="3.40.50.1460">
    <property type="match status" value="1"/>
</dbReference>
<keyword evidence="7" id="KW-0325">Glycoprotein</keyword>
<accession>A0A8J5K967</accession>
<feature type="active site" description="Nucleophile" evidence="8">
    <location>
        <position position="247"/>
    </location>
</feature>
<keyword evidence="5" id="KW-0788">Thiol protease</keyword>
<dbReference type="InterPro" id="IPR046427">
    <property type="entry name" value="Legumain_prodom_sf"/>
</dbReference>
<feature type="domain" description="Legumain prodomain" evidence="10">
    <location>
        <begin position="430"/>
        <end position="525"/>
    </location>
</feature>
<dbReference type="PANTHER" id="PTHR12000:SF42">
    <property type="entry name" value="LEGUMAIN"/>
    <property type="match status" value="1"/>
</dbReference>
<gene>
    <name evidence="11" type="ORF">ZIOFF_062134</name>
</gene>
<dbReference type="InterPro" id="IPR048501">
    <property type="entry name" value="Legum_prodom"/>
</dbReference>
<reference evidence="11 12" key="1">
    <citation type="submission" date="2020-08" db="EMBL/GenBank/DDBJ databases">
        <title>Plant Genome Project.</title>
        <authorList>
            <person name="Zhang R.-G."/>
        </authorList>
    </citation>
    <scope>NUCLEOTIDE SEQUENCE [LARGE SCALE GENOMIC DNA]</scope>
    <source>
        <tissue evidence="11">Rhizome</tissue>
    </source>
</reference>
<sequence>MGTTSSRAAACLALLCFASMLLAISPALVPDVDPTILLPSDRPIPDTSVEDETGTTWALLVAGSSGYGNYRHQVRAARDCVFSTNTWPAIEGRLKTSVRFVEMQADVCHAYQLLRKGGLKEENIVVMMHDDIADNPLNPRKGVIINHPQGQDVYAGVPKDYTKEQVNTRNLYAVILGDKSAVEGGSGKVIESKSNDRIFIYFSDHGGPGVLGMPNLPYLYAAEFIEVLKKKHASKSYKEMIIYVEACESGSIFEGLMPEDLNVYVTTASNAVESSWGTYCPGMDPPPPPEYMTCLGDLYSVAWMEDSENHNLKEETVGKQYESVKMRTSNQNTYSAGSHVMEYGDKNVKPEKLYLYQGFDPANANLTENALRLSKQMGVINQRDADLLFLWHMYCLSTDLDPFVDLFMHVCFQYERLEEGSNKKKEILSEITEMMMHRAHLDSSIELIGNLIFGSDVAPSVLKTVRPSGQALVDDWVCLKTMVQAFESHCGSLTQYGMKYMRAFANICNEGVSKDAMEEACGNVCGSYNSAKWSPFIHGYSA</sequence>
<evidence type="ECO:0000256" key="6">
    <source>
        <dbReference type="ARBA" id="ARBA00023157"/>
    </source>
</evidence>
<dbReference type="GO" id="GO:0006624">
    <property type="term" value="P:vacuolar protein processing"/>
    <property type="evidence" value="ECO:0007669"/>
    <property type="project" value="TreeGrafter"/>
</dbReference>
<proteinExistence type="inferred from homology"/>
<keyword evidence="2" id="KW-0645">Protease</keyword>
<dbReference type="AlphaFoldDB" id="A0A8J5K967"/>
<keyword evidence="3 9" id="KW-0732">Signal</keyword>
<dbReference type="GO" id="GO:0004197">
    <property type="term" value="F:cysteine-type endopeptidase activity"/>
    <property type="evidence" value="ECO:0007669"/>
    <property type="project" value="InterPro"/>
</dbReference>
<feature type="signal peptide" evidence="9">
    <location>
        <begin position="1"/>
        <end position="23"/>
    </location>
</feature>
<dbReference type="GO" id="GO:0051603">
    <property type="term" value="P:proteolysis involved in protein catabolic process"/>
    <property type="evidence" value="ECO:0007669"/>
    <property type="project" value="InterPro"/>
</dbReference>
<comment type="caution">
    <text evidence="11">The sequence shown here is derived from an EMBL/GenBank/DDBJ whole genome shotgun (WGS) entry which is preliminary data.</text>
</comment>
<organism evidence="11 12">
    <name type="scientific">Zingiber officinale</name>
    <name type="common">Ginger</name>
    <name type="synonym">Amomum zingiber</name>
    <dbReference type="NCBI Taxonomy" id="94328"/>
    <lineage>
        <taxon>Eukaryota</taxon>
        <taxon>Viridiplantae</taxon>
        <taxon>Streptophyta</taxon>
        <taxon>Embryophyta</taxon>
        <taxon>Tracheophyta</taxon>
        <taxon>Spermatophyta</taxon>
        <taxon>Magnoliopsida</taxon>
        <taxon>Liliopsida</taxon>
        <taxon>Zingiberales</taxon>
        <taxon>Zingiberaceae</taxon>
        <taxon>Zingiber</taxon>
    </lineage>
</organism>
<evidence type="ECO:0000256" key="8">
    <source>
        <dbReference type="PIRSR" id="PIRSR019663-1"/>
    </source>
</evidence>
<dbReference type="EMBL" id="JACMSC010000017">
    <property type="protein sequence ID" value="KAG6478690.1"/>
    <property type="molecule type" value="Genomic_DNA"/>
</dbReference>
<dbReference type="Gene3D" id="1.10.132.130">
    <property type="match status" value="1"/>
</dbReference>
<evidence type="ECO:0000256" key="3">
    <source>
        <dbReference type="ARBA" id="ARBA00022729"/>
    </source>
</evidence>